<dbReference type="Proteomes" id="UP000027466">
    <property type="component" value="Unassembled WGS sequence"/>
</dbReference>
<dbReference type="EMBL" id="JFHC01000009">
    <property type="protein sequence ID" value="KDR43264.1"/>
    <property type="molecule type" value="Genomic_DNA"/>
</dbReference>
<dbReference type="InterPro" id="IPR052158">
    <property type="entry name" value="INH-QAR"/>
</dbReference>
<dbReference type="AlphaFoldDB" id="A0A069PTV7"/>
<comment type="caution">
    <text evidence="2">The sequence shown here is derived from an EMBL/GenBank/DDBJ whole genome shotgun (WGS) entry which is preliminary data.</text>
</comment>
<dbReference type="Pfam" id="PF01965">
    <property type="entry name" value="DJ-1_PfpI"/>
    <property type="match status" value="1"/>
</dbReference>
<reference evidence="2 3" key="1">
    <citation type="submission" date="2014-03" db="EMBL/GenBank/DDBJ databases">
        <title>Draft Genome Sequences of Four Burkholderia Strains.</title>
        <authorList>
            <person name="Liu X.Y."/>
            <person name="Li C.X."/>
            <person name="Xu J.H."/>
        </authorList>
    </citation>
    <scope>NUCLEOTIDE SEQUENCE [LARGE SCALE GENOMIC DNA]</scope>
    <source>
        <strain evidence="2 3">DSM 50014</strain>
    </source>
</reference>
<evidence type="ECO:0000313" key="3">
    <source>
        <dbReference type="Proteomes" id="UP000027466"/>
    </source>
</evidence>
<feature type="domain" description="DJ-1/PfpI" evidence="1">
    <location>
        <begin position="7"/>
        <end position="164"/>
    </location>
</feature>
<gene>
    <name evidence="2" type="ORF">BG61_40570</name>
</gene>
<dbReference type="Gene3D" id="3.40.50.880">
    <property type="match status" value="1"/>
</dbReference>
<dbReference type="STRING" id="60547.GCA_000751215_06237"/>
<dbReference type="PANTHER" id="PTHR43130">
    <property type="entry name" value="ARAC-FAMILY TRANSCRIPTIONAL REGULATOR"/>
    <property type="match status" value="1"/>
</dbReference>
<evidence type="ECO:0000259" key="1">
    <source>
        <dbReference type="Pfam" id="PF01965"/>
    </source>
</evidence>
<dbReference type="GO" id="GO:0006355">
    <property type="term" value="P:regulation of DNA-templated transcription"/>
    <property type="evidence" value="ECO:0007669"/>
    <property type="project" value="TreeGrafter"/>
</dbReference>
<name>A0A069PTV7_9BURK</name>
<organism evidence="2 3">
    <name type="scientific">Caballeronia glathei</name>
    <dbReference type="NCBI Taxonomy" id="60547"/>
    <lineage>
        <taxon>Bacteria</taxon>
        <taxon>Pseudomonadati</taxon>
        <taxon>Pseudomonadota</taxon>
        <taxon>Betaproteobacteria</taxon>
        <taxon>Burkholderiales</taxon>
        <taxon>Burkholderiaceae</taxon>
        <taxon>Caballeronia</taxon>
    </lineage>
</organism>
<evidence type="ECO:0000313" key="2">
    <source>
        <dbReference type="EMBL" id="KDR43264.1"/>
    </source>
</evidence>
<dbReference type="PANTHER" id="PTHR43130:SF2">
    <property type="entry name" value="DJ-1_PFPI DOMAIN-CONTAINING PROTEIN"/>
    <property type="match status" value="1"/>
</dbReference>
<sequence length="234" mass="24801">MTLHIGLMCFPRVQQLDMTGPHDVFAQIPGATTHLVWKTRTQIESSSGMLLRPDTTFDDCPPLDVICVPGGSGVGELMEDDETLDFIRRQAKGARFVTSVCTGALVLGAAGLLRGRRATTHWAFHSLLSDLGAIPVRERVVRDGNLLTGGGITAGIDFALTLAAELAGDEEAQAIQLELEYAPAPPFDAGTPERAPRAVVERVREQSAAALAKRAQIVGRVAGRLAIGEPGGAQ</sequence>
<dbReference type="InterPro" id="IPR029062">
    <property type="entry name" value="Class_I_gatase-like"/>
</dbReference>
<protein>
    <submittedName>
        <fullName evidence="2">Dimethylglycine dehydrogenase</fullName>
    </submittedName>
</protein>
<keyword evidence="3" id="KW-1185">Reference proteome</keyword>
<accession>A0A069PTV7</accession>
<dbReference type="SUPFAM" id="SSF52317">
    <property type="entry name" value="Class I glutamine amidotransferase-like"/>
    <property type="match status" value="1"/>
</dbReference>
<dbReference type="RefSeq" id="WP_035939247.1">
    <property type="nucleotide sequence ID" value="NZ_CADFFX010000019.1"/>
</dbReference>
<dbReference type="CDD" id="cd03139">
    <property type="entry name" value="GATase1_PfpI_2"/>
    <property type="match status" value="1"/>
</dbReference>
<dbReference type="InterPro" id="IPR002818">
    <property type="entry name" value="DJ-1/PfpI"/>
</dbReference>
<proteinExistence type="predicted"/>